<keyword evidence="4" id="KW-1185">Reference proteome</keyword>
<feature type="non-terminal residue" evidence="3">
    <location>
        <position position="1"/>
    </location>
</feature>
<feature type="signal peptide" evidence="2">
    <location>
        <begin position="1"/>
        <end position="16"/>
    </location>
</feature>
<protein>
    <submittedName>
        <fullName evidence="3">Uncharacterized protein</fullName>
    </submittedName>
</protein>
<feature type="compositionally biased region" description="Basic residues" evidence="1">
    <location>
        <begin position="58"/>
        <end position="69"/>
    </location>
</feature>
<gene>
    <name evidence="3" type="ORF">MNEG_3326</name>
</gene>
<dbReference type="KEGG" id="mng:MNEG_3326"/>
<evidence type="ECO:0000256" key="2">
    <source>
        <dbReference type="SAM" id="SignalP"/>
    </source>
</evidence>
<proteinExistence type="predicted"/>
<evidence type="ECO:0000313" key="3">
    <source>
        <dbReference type="EMBL" id="KIZ04636.1"/>
    </source>
</evidence>
<dbReference type="GeneID" id="25736204"/>
<evidence type="ECO:0000313" key="4">
    <source>
        <dbReference type="Proteomes" id="UP000054498"/>
    </source>
</evidence>
<evidence type="ECO:0000256" key="1">
    <source>
        <dbReference type="SAM" id="MobiDB-lite"/>
    </source>
</evidence>
<dbReference type="Proteomes" id="UP000054498">
    <property type="component" value="Unassembled WGS sequence"/>
</dbReference>
<accession>A0A0D2NI82</accession>
<feature type="chain" id="PRO_5002247740" evidence="2">
    <location>
        <begin position="17"/>
        <end position="92"/>
    </location>
</feature>
<dbReference type="RefSeq" id="XP_013903655.1">
    <property type="nucleotide sequence ID" value="XM_014048201.1"/>
</dbReference>
<organism evidence="3 4">
    <name type="scientific">Monoraphidium neglectum</name>
    <dbReference type="NCBI Taxonomy" id="145388"/>
    <lineage>
        <taxon>Eukaryota</taxon>
        <taxon>Viridiplantae</taxon>
        <taxon>Chlorophyta</taxon>
        <taxon>core chlorophytes</taxon>
        <taxon>Chlorophyceae</taxon>
        <taxon>CS clade</taxon>
        <taxon>Sphaeropleales</taxon>
        <taxon>Selenastraceae</taxon>
        <taxon>Monoraphidium</taxon>
    </lineage>
</organism>
<sequence length="92" mass="10015">VTSIVFLLAFSSMLRPEQYCAWMAASWPWAPSLASLRATLLEGRLGARREQGAPSGPPKRRRGRPRKVRPPQDDTPASNDEVDAGGTDDPGL</sequence>
<dbReference type="AlphaFoldDB" id="A0A0D2NI82"/>
<keyword evidence="2" id="KW-0732">Signal</keyword>
<dbReference type="EMBL" id="KK100632">
    <property type="protein sequence ID" value="KIZ04636.1"/>
    <property type="molecule type" value="Genomic_DNA"/>
</dbReference>
<name>A0A0D2NI82_9CHLO</name>
<reference evidence="3 4" key="1">
    <citation type="journal article" date="2013" name="BMC Genomics">
        <title>Reconstruction of the lipid metabolism for the microalga Monoraphidium neglectum from its genome sequence reveals characteristics suitable for biofuel production.</title>
        <authorList>
            <person name="Bogen C."/>
            <person name="Al-Dilaimi A."/>
            <person name="Albersmeier A."/>
            <person name="Wichmann J."/>
            <person name="Grundmann M."/>
            <person name="Rupp O."/>
            <person name="Lauersen K.J."/>
            <person name="Blifernez-Klassen O."/>
            <person name="Kalinowski J."/>
            <person name="Goesmann A."/>
            <person name="Mussgnug J.H."/>
            <person name="Kruse O."/>
        </authorList>
    </citation>
    <scope>NUCLEOTIDE SEQUENCE [LARGE SCALE GENOMIC DNA]</scope>
    <source>
        <strain evidence="3 4">SAG 48.87</strain>
    </source>
</reference>
<feature type="region of interest" description="Disordered" evidence="1">
    <location>
        <begin position="45"/>
        <end position="92"/>
    </location>
</feature>